<feature type="compositionally biased region" description="Polar residues" evidence="1">
    <location>
        <begin position="273"/>
        <end position="290"/>
    </location>
</feature>
<keyword evidence="3" id="KW-1185">Reference proteome</keyword>
<evidence type="ECO:0000256" key="1">
    <source>
        <dbReference type="SAM" id="MobiDB-lite"/>
    </source>
</evidence>
<reference evidence="2" key="1">
    <citation type="submission" date="2022-07" db="EMBL/GenBank/DDBJ databases">
        <title>Fungi with potential for degradation of polypropylene.</title>
        <authorList>
            <person name="Gostincar C."/>
        </authorList>
    </citation>
    <scope>NUCLEOTIDE SEQUENCE</scope>
    <source>
        <strain evidence="2">EXF-13308</strain>
    </source>
</reference>
<dbReference type="Proteomes" id="UP001174694">
    <property type="component" value="Unassembled WGS sequence"/>
</dbReference>
<feature type="region of interest" description="Disordered" evidence="1">
    <location>
        <begin position="40"/>
        <end position="90"/>
    </location>
</feature>
<dbReference type="AlphaFoldDB" id="A0AA38RHJ0"/>
<feature type="region of interest" description="Disordered" evidence="1">
    <location>
        <begin position="241"/>
        <end position="290"/>
    </location>
</feature>
<comment type="caution">
    <text evidence="2">The sequence shown here is derived from an EMBL/GenBank/DDBJ whole genome shotgun (WGS) entry which is preliminary data.</text>
</comment>
<accession>A0AA38RHJ0</accession>
<protein>
    <submittedName>
        <fullName evidence="2">Uncharacterized protein</fullName>
    </submittedName>
</protein>
<name>A0AA38RHJ0_9PEZI</name>
<gene>
    <name evidence="2" type="ORF">NKR23_g5133</name>
</gene>
<evidence type="ECO:0000313" key="3">
    <source>
        <dbReference type="Proteomes" id="UP001174694"/>
    </source>
</evidence>
<proteinExistence type="predicted"/>
<sequence>MVETLNVENFLHAGHWTIAGARSPRRSFNEDNFVLRRRRFPPNPTVEDEAASVAQEHDGSVTSWPDEETKFPGDLNQDPILLPVPDDNPERRFILITPPETTDDEVALEGSGHIPEPPPAKSGYEANTCRKYVLLDHEKPDEKHPPPFQRRRSRVDLPRIETDVLPKVGSSKMERAKSATYIDQEPRDYFDHQKETVRQAAGEAFLSPIITQSTKGRERAYWDFNVGLNGAPEDAEALRVRRRGSERDSPAVSKVQQLVSRRDRRSSDAKKGSFTSTYKPQTTIATSAIY</sequence>
<evidence type="ECO:0000313" key="2">
    <source>
        <dbReference type="EMBL" id="KAJ9148431.1"/>
    </source>
</evidence>
<organism evidence="2 3">
    <name type="scientific">Pleurostoma richardsiae</name>
    <dbReference type="NCBI Taxonomy" id="41990"/>
    <lineage>
        <taxon>Eukaryota</taxon>
        <taxon>Fungi</taxon>
        <taxon>Dikarya</taxon>
        <taxon>Ascomycota</taxon>
        <taxon>Pezizomycotina</taxon>
        <taxon>Sordariomycetes</taxon>
        <taxon>Sordariomycetidae</taxon>
        <taxon>Calosphaeriales</taxon>
        <taxon>Pleurostomataceae</taxon>
        <taxon>Pleurostoma</taxon>
    </lineage>
</organism>
<dbReference type="EMBL" id="JANBVO010000013">
    <property type="protein sequence ID" value="KAJ9148431.1"/>
    <property type="molecule type" value="Genomic_DNA"/>
</dbReference>